<gene>
    <name evidence="7" type="ORF">DRV84_13480</name>
</gene>
<dbReference type="InterPro" id="IPR006282">
    <property type="entry name" value="Thi_PPkinase"/>
</dbReference>
<dbReference type="GO" id="GO:0005524">
    <property type="term" value="F:ATP binding"/>
    <property type="evidence" value="ECO:0007669"/>
    <property type="project" value="UniProtKB-KW"/>
</dbReference>
<evidence type="ECO:0000256" key="5">
    <source>
        <dbReference type="NCBIfam" id="TIGR01378"/>
    </source>
</evidence>
<dbReference type="GO" id="GO:0004788">
    <property type="term" value="F:thiamine diphosphokinase activity"/>
    <property type="evidence" value="ECO:0007669"/>
    <property type="project" value="UniProtKB-UniRule"/>
</dbReference>
<dbReference type="Gene3D" id="3.40.50.10240">
    <property type="entry name" value="Thiamin pyrophosphokinase, catalytic domain"/>
    <property type="match status" value="1"/>
</dbReference>
<keyword evidence="8" id="KW-1185">Reference proteome</keyword>
<dbReference type="InterPro" id="IPR036759">
    <property type="entry name" value="TPK_catalytic_sf"/>
</dbReference>
<comment type="caution">
    <text evidence="7">The sequence shown here is derived from an EMBL/GenBank/DDBJ whole genome shotgun (WGS) entry which is preliminary data.</text>
</comment>
<dbReference type="CDD" id="cd07995">
    <property type="entry name" value="TPK"/>
    <property type="match status" value="1"/>
</dbReference>
<evidence type="ECO:0000256" key="1">
    <source>
        <dbReference type="ARBA" id="ARBA00022679"/>
    </source>
</evidence>
<dbReference type="PANTHER" id="PTHR41299:SF1">
    <property type="entry name" value="THIAMINE PYROPHOSPHOKINASE"/>
    <property type="match status" value="1"/>
</dbReference>
<dbReference type="EMBL" id="QOHR01000026">
    <property type="protein sequence ID" value="REC54709.1"/>
    <property type="molecule type" value="Genomic_DNA"/>
</dbReference>
<name>A0A3D9BME3_9RHOB</name>
<dbReference type="GO" id="GO:0006772">
    <property type="term" value="P:thiamine metabolic process"/>
    <property type="evidence" value="ECO:0007669"/>
    <property type="project" value="UniProtKB-UniRule"/>
</dbReference>
<organism evidence="7 8">
    <name type="scientific">Rhodosalinus sediminis</name>
    <dbReference type="NCBI Taxonomy" id="1940533"/>
    <lineage>
        <taxon>Bacteria</taxon>
        <taxon>Pseudomonadati</taxon>
        <taxon>Pseudomonadota</taxon>
        <taxon>Alphaproteobacteria</taxon>
        <taxon>Rhodobacterales</taxon>
        <taxon>Paracoccaceae</taxon>
        <taxon>Rhodosalinus</taxon>
    </lineage>
</organism>
<keyword evidence="1 7" id="KW-0808">Transferase</keyword>
<dbReference type="GO" id="GO:0030975">
    <property type="term" value="F:thiamine binding"/>
    <property type="evidence" value="ECO:0007669"/>
    <property type="project" value="InterPro"/>
</dbReference>
<keyword evidence="3 7" id="KW-0418">Kinase</keyword>
<dbReference type="NCBIfam" id="TIGR01378">
    <property type="entry name" value="thi_PPkinase"/>
    <property type="match status" value="1"/>
</dbReference>
<dbReference type="GO" id="GO:0016301">
    <property type="term" value="F:kinase activity"/>
    <property type="evidence" value="ECO:0007669"/>
    <property type="project" value="UniProtKB-KW"/>
</dbReference>
<dbReference type="SUPFAM" id="SSF63999">
    <property type="entry name" value="Thiamin pyrophosphokinase, catalytic domain"/>
    <property type="match status" value="1"/>
</dbReference>
<dbReference type="InterPro" id="IPR007371">
    <property type="entry name" value="TPK_catalytic"/>
</dbReference>
<evidence type="ECO:0000259" key="6">
    <source>
        <dbReference type="Pfam" id="PF04263"/>
    </source>
</evidence>
<evidence type="ECO:0000313" key="7">
    <source>
        <dbReference type="EMBL" id="REC54709.1"/>
    </source>
</evidence>
<protein>
    <recommendedName>
        <fullName evidence="5">Thiamine diphosphokinase</fullName>
        <ecNumber evidence="5">2.7.6.2</ecNumber>
    </recommendedName>
</protein>
<evidence type="ECO:0000256" key="3">
    <source>
        <dbReference type="ARBA" id="ARBA00022777"/>
    </source>
</evidence>
<dbReference type="Pfam" id="PF04263">
    <property type="entry name" value="TPK_catalytic"/>
    <property type="match status" value="1"/>
</dbReference>
<feature type="domain" description="Thiamin pyrophosphokinase catalytic" evidence="6">
    <location>
        <begin position="34"/>
        <end position="126"/>
    </location>
</feature>
<evidence type="ECO:0000313" key="8">
    <source>
        <dbReference type="Proteomes" id="UP000257131"/>
    </source>
</evidence>
<accession>A0A3D9BME3</accession>
<sequence length="232" mass="23887">MTDGIVAPMFTTDAPVTLIGAGAAADADLAEARAHAPRVVAADGGAGRALAAGLMPEAVFGDFDSLDTATRRAIPEARLHHVAEQETTDFDKALRHIAAPLVLGVGFLGERLDHLLAAQTVLARRAERRCLLIGGADLVFLCPPELSLDLPEGSRVSLYPLAEVRGRSAGLFWPIDGLTFAPGGVIGTSNRVTGGAVRLSMEAPAMLVILPRAALGAAVRALGAPGPAWPAP</sequence>
<dbReference type="InterPro" id="IPR036371">
    <property type="entry name" value="TPK_B1-bd_sf"/>
</dbReference>
<dbReference type="AlphaFoldDB" id="A0A3D9BME3"/>
<reference evidence="7 8" key="1">
    <citation type="journal article" date="2017" name="Int. J. Syst. Evol. Microbiol.">
        <title>Rhodosalinus sediminis gen. nov., sp. nov., isolated from marine saltern.</title>
        <authorList>
            <person name="Guo L.Y."/>
            <person name="Ling S.K."/>
            <person name="Li C.M."/>
            <person name="Chen G.J."/>
            <person name="Du Z.J."/>
        </authorList>
    </citation>
    <scope>NUCLEOTIDE SEQUENCE [LARGE SCALE GENOMIC DNA]</scope>
    <source>
        <strain evidence="7 8">WDN1C137</strain>
    </source>
</reference>
<dbReference type="SUPFAM" id="SSF63862">
    <property type="entry name" value="Thiamin pyrophosphokinase, substrate-binding domain"/>
    <property type="match status" value="1"/>
</dbReference>
<proteinExistence type="predicted"/>
<keyword evidence="2" id="KW-0547">Nucleotide-binding</keyword>
<evidence type="ECO:0000256" key="2">
    <source>
        <dbReference type="ARBA" id="ARBA00022741"/>
    </source>
</evidence>
<evidence type="ECO:0000256" key="4">
    <source>
        <dbReference type="ARBA" id="ARBA00022840"/>
    </source>
</evidence>
<dbReference type="EC" id="2.7.6.2" evidence="5"/>
<dbReference type="GO" id="GO:0009229">
    <property type="term" value="P:thiamine diphosphate biosynthetic process"/>
    <property type="evidence" value="ECO:0007669"/>
    <property type="project" value="InterPro"/>
</dbReference>
<keyword evidence="4" id="KW-0067">ATP-binding</keyword>
<dbReference type="RefSeq" id="WP_115981610.1">
    <property type="nucleotide sequence ID" value="NZ_QOHR01000026.1"/>
</dbReference>
<dbReference type="InterPro" id="IPR053149">
    <property type="entry name" value="TPK"/>
</dbReference>
<dbReference type="Proteomes" id="UP000257131">
    <property type="component" value="Unassembled WGS sequence"/>
</dbReference>
<dbReference type="PANTHER" id="PTHR41299">
    <property type="entry name" value="THIAMINE PYROPHOSPHOKINASE"/>
    <property type="match status" value="1"/>
</dbReference>
<dbReference type="OrthoDB" id="7057856at2"/>